<keyword evidence="2" id="KW-0456">Lyase</keyword>
<evidence type="ECO:0000256" key="1">
    <source>
        <dbReference type="ARBA" id="ARBA00005323"/>
    </source>
</evidence>
<comment type="similarity">
    <text evidence="1">Belongs to the DSD1 family.</text>
</comment>
<proteinExistence type="inferred from homology"/>
<dbReference type="EMBL" id="RZUL01000004">
    <property type="protein sequence ID" value="RVT40285.1"/>
    <property type="molecule type" value="Genomic_DNA"/>
</dbReference>
<dbReference type="OrthoDB" id="9772497at2"/>
<dbReference type="Pfam" id="PF01168">
    <property type="entry name" value="Ala_racemase_N"/>
    <property type="match status" value="1"/>
</dbReference>
<comment type="caution">
    <text evidence="4">The sequence shown here is derived from an EMBL/GenBank/DDBJ whole genome shotgun (WGS) entry which is preliminary data.</text>
</comment>
<feature type="domain" description="D-serine dehydratase-like" evidence="3">
    <location>
        <begin position="274"/>
        <end position="364"/>
    </location>
</feature>
<dbReference type="PANTHER" id="PTHR28004:SF2">
    <property type="entry name" value="D-SERINE DEHYDRATASE"/>
    <property type="match status" value="1"/>
</dbReference>
<dbReference type="InterPro" id="IPR001608">
    <property type="entry name" value="Ala_racemase_N"/>
</dbReference>
<protein>
    <submittedName>
        <fullName evidence="4">DSD1 family PLP-dependent enzyme</fullName>
    </submittedName>
</protein>
<dbReference type="InterPro" id="IPR026956">
    <property type="entry name" value="D-ser_dehydrat-like_dom"/>
</dbReference>
<dbReference type="PANTHER" id="PTHR28004">
    <property type="entry name" value="ZGC:162816-RELATED"/>
    <property type="match status" value="1"/>
</dbReference>
<evidence type="ECO:0000313" key="5">
    <source>
        <dbReference type="Proteomes" id="UP000282977"/>
    </source>
</evidence>
<dbReference type="InterPro" id="IPR029066">
    <property type="entry name" value="PLP-binding_barrel"/>
</dbReference>
<dbReference type="Proteomes" id="UP000282977">
    <property type="component" value="Unassembled WGS sequence"/>
</dbReference>
<sequence>MNDDVALHAHLIGRQGARADLNTPVLVLDIDALDRNIAAMADRAARAGVALRPHAKTHKSVDIARRQIAAGASGVCCAKIGEAEVMADAGIAGVLITSPVAASAAIARLAALAGRAKRLAVVMDHADVAMRTDAALAAAGCTIDVLIDVDPGMKRTGVVSPEAAVALAHTIATLPNLTLRGVQFYCGTEQHIEDYAARRAAIADRTAYLQTVLAALANAGFVPELVTGGGTGSHRIDMDLGVFTEIQAGSYIFMDQQYLACALTDRGDTPFETALGVDARVVSANRTGRVTIDAGYKSLSTDGGVAIVRGGASAKAQFAFMGDEHGALIGDERAMPLAPGDLVTLTVPHCDPTVNLYDHYHLLSGDTLVDIWPVSARGRAR</sequence>
<name>A0A437J5S2_9SPHN</name>
<dbReference type="InterPro" id="IPR042208">
    <property type="entry name" value="D-ser_dehydrat-like_sf"/>
</dbReference>
<dbReference type="RefSeq" id="WP_127691386.1">
    <property type="nucleotide sequence ID" value="NZ_RZUL01000004.1"/>
</dbReference>
<keyword evidence="5" id="KW-1185">Reference proteome</keyword>
<reference evidence="4 5" key="1">
    <citation type="submission" date="2019-01" db="EMBL/GenBank/DDBJ databases">
        <authorList>
            <person name="Chen W.-M."/>
        </authorList>
    </citation>
    <scope>NUCLEOTIDE SEQUENCE [LARGE SCALE GENOMIC DNA]</scope>
    <source>
        <strain evidence="4 5">TLA-22</strain>
    </source>
</reference>
<dbReference type="Pfam" id="PF14031">
    <property type="entry name" value="D-ser_dehydrat"/>
    <property type="match status" value="1"/>
</dbReference>
<dbReference type="GO" id="GO:0036088">
    <property type="term" value="P:D-serine catabolic process"/>
    <property type="evidence" value="ECO:0007669"/>
    <property type="project" value="TreeGrafter"/>
</dbReference>
<gene>
    <name evidence="4" type="ORF">ENE74_13265</name>
</gene>
<dbReference type="AlphaFoldDB" id="A0A437J5S2"/>
<evidence type="ECO:0000256" key="2">
    <source>
        <dbReference type="ARBA" id="ARBA00023239"/>
    </source>
</evidence>
<dbReference type="Gene3D" id="3.20.20.10">
    <property type="entry name" value="Alanine racemase"/>
    <property type="match status" value="1"/>
</dbReference>
<dbReference type="SUPFAM" id="SSF51419">
    <property type="entry name" value="PLP-binding barrel"/>
    <property type="match status" value="1"/>
</dbReference>
<dbReference type="Gene3D" id="2.40.37.20">
    <property type="entry name" value="D-serine dehydratase-like domain"/>
    <property type="match status" value="1"/>
</dbReference>
<evidence type="ECO:0000259" key="3">
    <source>
        <dbReference type="SMART" id="SM01119"/>
    </source>
</evidence>
<dbReference type="CDD" id="cd06819">
    <property type="entry name" value="PLPDE_III_LS_D-TA"/>
    <property type="match status" value="1"/>
</dbReference>
<dbReference type="GO" id="GO:0008721">
    <property type="term" value="F:D-serine ammonia-lyase activity"/>
    <property type="evidence" value="ECO:0007669"/>
    <property type="project" value="TreeGrafter"/>
</dbReference>
<organism evidence="4 5">
    <name type="scientific">Sphingobium algorifonticola</name>
    <dbReference type="NCBI Taxonomy" id="2008318"/>
    <lineage>
        <taxon>Bacteria</taxon>
        <taxon>Pseudomonadati</taxon>
        <taxon>Pseudomonadota</taxon>
        <taxon>Alphaproteobacteria</taxon>
        <taxon>Sphingomonadales</taxon>
        <taxon>Sphingomonadaceae</taxon>
        <taxon>Sphingobium</taxon>
    </lineage>
</organism>
<dbReference type="SMART" id="SM01119">
    <property type="entry name" value="D-ser_dehydrat"/>
    <property type="match status" value="1"/>
</dbReference>
<accession>A0A437J5S2</accession>
<evidence type="ECO:0000313" key="4">
    <source>
        <dbReference type="EMBL" id="RVT40285.1"/>
    </source>
</evidence>
<dbReference type="InterPro" id="IPR051466">
    <property type="entry name" value="D-amino_acid_metab_enzyme"/>
</dbReference>